<feature type="transmembrane region" description="Helical" evidence="1">
    <location>
        <begin position="21"/>
        <end position="43"/>
    </location>
</feature>
<proteinExistence type="predicted"/>
<dbReference type="AlphaFoldDB" id="G3HII9"/>
<dbReference type="EMBL" id="JH000405">
    <property type="protein sequence ID" value="EGW00047.1"/>
    <property type="molecule type" value="Genomic_DNA"/>
</dbReference>
<reference evidence="3" key="1">
    <citation type="journal article" date="2011" name="Nat. Biotechnol.">
        <title>The genomic sequence of the Chinese hamster ovary (CHO)-K1 cell line.</title>
        <authorList>
            <person name="Xu X."/>
            <person name="Nagarajan H."/>
            <person name="Lewis N.E."/>
            <person name="Pan S."/>
            <person name="Cai Z."/>
            <person name="Liu X."/>
            <person name="Chen W."/>
            <person name="Xie M."/>
            <person name="Wang W."/>
            <person name="Hammond S."/>
            <person name="Andersen M.R."/>
            <person name="Neff N."/>
            <person name="Passarelli B."/>
            <person name="Koh W."/>
            <person name="Fan H.C."/>
            <person name="Wang J."/>
            <person name="Gui Y."/>
            <person name="Lee K.H."/>
            <person name="Betenbaugh M.J."/>
            <person name="Quake S.R."/>
            <person name="Famili I."/>
            <person name="Palsson B.O."/>
            <person name="Wang J."/>
        </authorList>
    </citation>
    <scope>NUCLEOTIDE SEQUENCE [LARGE SCALE GENOMIC DNA]</scope>
    <source>
        <strain evidence="3">CHO K1 cell line</strain>
    </source>
</reference>
<dbReference type="Proteomes" id="UP000001075">
    <property type="component" value="Unassembled WGS sequence"/>
</dbReference>
<evidence type="ECO:0000313" key="2">
    <source>
        <dbReference type="EMBL" id="EGW00047.1"/>
    </source>
</evidence>
<feature type="transmembrane region" description="Helical" evidence="1">
    <location>
        <begin position="49"/>
        <end position="69"/>
    </location>
</feature>
<name>G3HII9_CRIGR</name>
<keyword evidence="1" id="KW-0472">Membrane</keyword>
<organism evidence="2 3">
    <name type="scientific">Cricetulus griseus</name>
    <name type="common">Chinese hamster</name>
    <name type="synonym">Cricetulus barabensis griseus</name>
    <dbReference type="NCBI Taxonomy" id="10029"/>
    <lineage>
        <taxon>Eukaryota</taxon>
        <taxon>Metazoa</taxon>
        <taxon>Chordata</taxon>
        <taxon>Craniata</taxon>
        <taxon>Vertebrata</taxon>
        <taxon>Euteleostomi</taxon>
        <taxon>Mammalia</taxon>
        <taxon>Eutheria</taxon>
        <taxon>Euarchontoglires</taxon>
        <taxon>Glires</taxon>
        <taxon>Rodentia</taxon>
        <taxon>Myomorpha</taxon>
        <taxon>Muroidea</taxon>
        <taxon>Cricetidae</taxon>
        <taxon>Cricetinae</taxon>
        <taxon>Cricetulus</taxon>
    </lineage>
</organism>
<evidence type="ECO:0000313" key="3">
    <source>
        <dbReference type="Proteomes" id="UP000001075"/>
    </source>
</evidence>
<dbReference type="InParanoid" id="G3HII9"/>
<evidence type="ECO:0000256" key="1">
    <source>
        <dbReference type="SAM" id="Phobius"/>
    </source>
</evidence>
<sequence>MTATCSQGLEKIKIKENKNRFGIHQSSVPLILVSIIFIFFTFIPFFISIFQAFLLFTIIIFCFSFIIHIRNQIVLQGVWPNIIFDDLS</sequence>
<keyword evidence="1" id="KW-1133">Transmembrane helix</keyword>
<accession>G3HII9</accession>
<keyword evidence="1" id="KW-0812">Transmembrane</keyword>
<gene>
    <name evidence="2" type="ORF">I79_010460</name>
</gene>
<protein>
    <submittedName>
        <fullName evidence="2">Uncharacterized protein</fullName>
    </submittedName>
</protein>